<dbReference type="RefSeq" id="WP_397613342.1">
    <property type="nucleotide sequence ID" value="NZ_JBIRRB010000006.1"/>
</dbReference>
<organism evidence="2 3">
    <name type="scientific">Streptomyces abikoensis</name>
    <dbReference type="NCBI Taxonomy" id="97398"/>
    <lineage>
        <taxon>Bacteria</taxon>
        <taxon>Bacillati</taxon>
        <taxon>Actinomycetota</taxon>
        <taxon>Actinomycetes</taxon>
        <taxon>Kitasatosporales</taxon>
        <taxon>Streptomycetaceae</taxon>
        <taxon>Streptomyces</taxon>
    </lineage>
</organism>
<evidence type="ECO:0000256" key="1">
    <source>
        <dbReference type="SAM" id="MobiDB-lite"/>
    </source>
</evidence>
<evidence type="ECO:0000313" key="3">
    <source>
        <dbReference type="Proteomes" id="UP001611162"/>
    </source>
</evidence>
<proteinExistence type="predicted"/>
<dbReference type="EMBL" id="JBIRRB010000006">
    <property type="protein sequence ID" value="MFI0912457.1"/>
    <property type="molecule type" value="Genomic_DNA"/>
</dbReference>
<name>A0ABW7T8R9_9ACTN</name>
<protein>
    <submittedName>
        <fullName evidence="2">Uncharacterized protein</fullName>
    </submittedName>
</protein>
<gene>
    <name evidence="2" type="ORF">ACH4TF_18600</name>
</gene>
<sequence length="137" mass="15377">MVLCRQPLAETAYRFLDLYEQPVGPAVVIPPLMTAAVFVPAGTEDRWPALLASQWPDDVPRPSCLGRQHAIQVPPPAFSPSSPARWLIPPEIEIGFPPHLTSPVPLARCLSEAREALRERPELHRRRTRRAAKRVRP</sequence>
<accession>A0ABW7T8R9</accession>
<comment type="caution">
    <text evidence="2">The sequence shown here is derived from an EMBL/GenBank/DDBJ whole genome shotgun (WGS) entry which is preliminary data.</text>
</comment>
<feature type="compositionally biased region" description="Basic residues" evidence="1">
    <location>
        <begin position="123"/>
        <end position="137"/>
    </location>
</feature>
<dbReference type="Proteomes" id="UP001611162">
    <property type="component" value="Unassembled WGS sequence"/>
</dbReference>
<feature type="region of interest" description="Disordered" evidence="1">
    <location>
        <begin position="118"/>
        <end position="137"/>
    </location>
</feature>
<reference evidence="2 3" key="1">
    <citation type="submission" date="2024-10" db="EMBL/GenBank/DDBJ databases">
        <title>The Natural Products Discovery Center: Release of the First 8490 Sequenced Strains for Exploring Actinobacteria Biosynthetic Diversity.</title>
        <authorList>
            <person name="Kalkreuter E."/>
            <person name="Kautsar S.A."/>
            <person name="Yang D."/>
            <person name="Bader C.D."/>
            <person name="Teijaro C.N."/>
            <person name="Fluegel L."/>
            <person name="Davis C.M."/>
            <person name="Simpson J.R."/>
            <person name="Lauterbach L."/>
            <person name="Steele A.D."/>
            <person name="Gui C."/>
            <person name="Meng S."/>
            <person name="Li G."/>
            <person name="Viehrig K."/>
            <person name="Ye F."/>
            <person name="Su P."/>
            <person name="Kiefer A.F."/>
            <person name="Nichols A."/>
            <person name="Cepeda A.J."/>
            <person name="Yan W."/>
            <person name="Fan B."/>
            <person name="Jiang Y."/>
            <person name="Adhikari A."/>
            <person name="Zheng C.-J."/>
            <person name="Schuster L."/>
            <person name="Cowan T.M."/>
            <person name="Smanski M.J."/>
            <person name="Chevrette M.G."/>
            <person name="De Carvalho L.P.S."/>
            <person name="Shen B."/>
        </authorList>
    </citation>
    <scope>NUCLEOTIDE SEQUENCE [LARGE SCALE GENOMIC DNA]</scope>
    <source>
        <strain evidence="2 3">NPDC020979</strain>
    </source>
</reference>
<evidence type="ECO:0000313" key="2">
    <source>
        <dbReference type="EMBL" id="MFI0912457.1"/>
    </source>
</evidence>
<keyword evidence="3" id="KW-1185">Reference proteome</keyword>